<proteinExistence type="predicted"/>
<reference evidence="1" key="2">
    <citation type="journal article" date="2022" name="New Phytol.">
        <title>Evolutionary transition to the ectomycorrhizal habit in the genomes of a hyperdiverse lineage of mushroom-forming fungi.</title>
        <authorList>
            <person name="Looney B."/>
            <person name="Miyauchi S."/>
            <person name="Morin E."/>
            <person name="Drula E."/>
            <person name="Courty P.E."/>
            <person name="Kohler A."/>
            <person name="Kuo A."/>
            <person name="LaButti K."/>
            <person name="Pangilinan J."/>
            <person name="Lipzen A."/>
            <person name="Riley R."/>
            <person name="Andreopoulos W."/>
            <person name="He G."/>
            <person name="Johnson J."/>
            <person name="Nolan M."/>
            <person name="Tritt A."/>
            <person name="Barry K.W."/>
            <person name="Grigoriev I.V."/>
            <person name="Nagy L.G."/>
            <person name="Hibbett D."/>
            <person name="Henrissat B."/>
            <person name="Matheny P.B."/>
            <person name="Labbe J."/>
            <person name="Martin F.M."/>
        </authorList>
    </citation>
    <scope>NUCLEOTIDE SEQUENCE</scope>
    <source>
        <strain evidence="1">FP105234-sp</strain>
    </source>
</reference>
<dbReference type="EMBL" id="MU275873">
    <property type="protein sequence ID" value="KAI0049412.1"/>
    <property type="molecule type" value="Genomic_DNA"/>
</dbReference>
<gene>
    <name evidence="1" type="ORF">FA95DRAFT_872889</name>
</gene>
<name>A0ACB8RZU4_9AGAM</name>
<protein>
    <submittedName>
        <fullName evidence="1">Uncharacterized protein</fullName>
    </submittedName>
</protein>
<reference evidence="1" key="1">
    <citation type="submission" date="2021-02" db="EMBL/GenBank/DDBJ databases">
        <authorList>
            <consortium name="DOE Joint Genome Institute"/>
            <person name="Ahrendt S."/>
            <person name="Looney B.P."/>
            <person name="Miyauchi S."/>
            <person name="Morin E."/>
            <person name="Drula E."/>
            <person name="Courty P.E."/>
            <person name="Chicoki N."/>
            <person name="Fauchery L."/>
            <person name="Kohler A."/>
            <person name="Kuo A."/>
            <person name="Labutti K."/>
            <person name="Pangilinan J."/>
            <person name="Lipzen A."/>
            <person name="Riley R."/>
            <person name="Andreopoulos W."/>
            <person name="He G."/>
            <person name="Johnson J."/>
            <person name="Barry K.W."/>
            <person name="Grigoriev I.V."/>
            <person name="Nagy L."/>
            <person name="Hibbett D."/>
            <person name="Henrissat B."/>
            <person name="Matheny P.B."/>
            <person name="Labbe J."/>
            <person name="Martin F."/>
        </authorList>
    </citation>
    <scope>NUCLEOTIDE SEQUENCE</scope>
    <source>
        <strain evidence="1">FP105234-sp</strain>
    </source>
</reference>
<comment type="caution">
    <text evidence="1">The sequence shown here is derived from an EMBL/GenBank/DDBJ whole genome shotgun (WGS) entry which is preliminary data.</text>
</comment>
<evidence type="ECO:0000313" key="2">
    <source>
        <dbReference type="Proteomes" id="UP000814033"/>
    </source>
</evidence>
<accession>A0ACB8RZU4</accession>
<dbReference type="Proteomes" id="UP000814033">
    <property type="component" value="Unassembled WGS sequence"/>
</dbReference>
<keyword evidence="2" id="KW-1185">Reference proteome</keyword>
<sequence>MAHCRRMLSCRGRHAVRQPLHNWAVRFKTALLTAFLAHHTIAPSLTVSIGQDLSMSQLPQVFNGAAVVPQPQPAQGSSRASHRNAVASKAHRSVKRSALPAAKSANVWPAVPTHTQPLNRRQRVETLQKTMTQLDAHHEMRQRQARETAALAELRARAEAYDQTVTEMERQLAAYHRDRAAMQSQHQHADHSQAGGLRWGAR</sequence>
<organism evidence="1 2">
    <name type="scientific">Auriscalpium vulgare</name>
    <dbReference type="NCBI Taxonomy" id="40419"/>
    <lineage>
        <taxon>Eukaryota</taxon>
        <taxon>Fungi</taxon>
        <taxon>Dikarya</taxon>
        <taxon>Basidiomycota</taxon>
        <taxon>Agaricomycotina</taxon>
        <taxon>Agaricomycetes</taxon>
        <taxon>Russulales</taxon>
        <taxon>Auriscalpiaceae</taxon>
        <taxon>Auriscalpium</taxon>
    </lineage>
</organism>
<evidence type="ECO:0000313" key="1">
    <source>
        <dbReference type="EMBL" id="KAI0049412.1"/>
    </source>
</evidence>